<dbReference type="PROSITE" id="PS50164">
    <property type="entry name" value="GIY_YIG"/>
    <property type="match status" value="1"/>
</dbReference>
<dbReference type="Gene3D" id="3.40.1440.10">
    <property type="entry name" value="GIY-YIG endonuclease"/>
    <property type="match status" value="1"/>
</dbReference>
<reference evidence="4" key="1">
    <citation type="submission" date="2017-09" db="EMBL/GenBank/DDBJ databases">
        <title>Depth-based differentiation of microbial function through sediment-hosted aquifers and enrichment of novel symbionts in the deep terrestrial subsurface.</title>
        <authorList>
            <person name="Probst A.J."/>
            <person name="Ladd B."/>
            <person name="Jarett J.K."/>
            <person name="Geller-Mcgrath D.E."/>
            <person name="Sieber C.M.K."/>
            <person name="Emerson J.B."/>
            <person name="Anantharaman K."/>
            <person name="Thomas B.C."/>
            <person name="Malmstrom R."/>
            <person name="Stieglmeier M."/>
            <person name="Klingl A."/>
            <person name="Woyke T."/>
            <person name="Ryan C.M."/>
            <person name="Banfield J.F."/>
        </authorList>
    </citation>
    <scope>NUCLEOTIDE SEQUENCE [LARGE SCALE GENOMIC DNA]</scope>
</reference>
<evidence type="ECO:0000256" key="1">
    <source>
        <dbReference type="SAM" id="MobiDB-lite"/>
    </source>
</evidence>
<dbReference type="InterPro" id="IPR035901">
    <property type="entry name" value="GIY-YIG_endonuc_sf"/>
</dbReference>
<name>A0A2M8FAV0_9BACT</name>
<dbReference type="InterPro" id="IPR000305">
    <property type="entry name" value="GIY-YIG_endonuc"/>
</dbReference>
<dbReference type="AlphaFoldDB" id="A0A2M8FAV0"/>
<comment type="caution">
    <text evidence="3">The sequence shown here is derived from an EMBL/GenBank/DDBJ whole genome shotgun (WGS) entry which is preliminary data.</text>
</comment>
<evidence type="ECO:0000313" key="4">
    <source>
        <dbReference type="Proteomes" id="UP000231456"/>
    </source>
</evidence>
<dbReference type="EMBL" id="PFRH01000026">
    <property type="protein sequence ID" value="PJC52847.1"/>
    <property type="molecule type" value="Genomic_DNA"/>
</dbReference>
<protein>
    <recommendedName>
        <fullName evidence="2">GIY-YIG domain-containing protein</fullName>
    </recommendedName>
</protein>
<sequence>MTPQRGGELDPGEIKSGPSRNSMHYIYFLWSESLQKIYIGETPHVQTRLAYHNSGKQRYTKAGIPWRVIGYIPFSTKYKAKVEEKRLKKCKNRNYYRWYLRQNGKKFEEA</sequence>
<gene>
    <name evidence="3" type="ORF">CO030_00765</name>
</gene>
<organism evidence="3 4">
    <name type="scientific">Candidatus Magasanikbacteria bacterium CG_4_9_14_0_2_um_filter_42_11</name>
    <dbReference type="NCBI Taxonomy" id="1974643"/>
    <lineage>
        <taxon>Bacteria</taxon>
        <taxon>Candidatus Magasanikiibacteriota</taxon>
    </lineage>
</organism>
<feature type="domain" description="GIY-YIG" evidence="2">
    <location>
        <begin position="22"/>
        <end position="98"/>
    </location>
</feature>
<dbReference type="Proteomes" id="UP000231456">
    <property type="component" value="Unassembled WGS sequence"/>
</dbReference>
<proteinExistence type="predicted"/>
<dbReference type="Pfam" id="PF01541">
    <property type="entry name" value="GIY-YIG"/>
    <property type="match status" value="1"/>
</dbReference>
<dbReference type="SUPFAM" id="SSF82771">
    <property type="entry name" value="GIY-YIG endonuclease"/>
    <property type="match status" value="1"/>
</dbReference>
<accession>A0A2M8FAV0</accession>
<feature type="region of interest" description="Disordered" evidence="1">
    <location>
        <begin position="1"/>
        <end position="20"/>
    </location>
</feature>
<evidence type="ECO:0000259" key="2">
    <source>
        <dbReference type="PROSITE" id="PS50164"/>
    </source>
</evidence>
<evidence type="ECO:0000313" key="3">
    <source>
        <dbReference type="EMBL" id="PJC52847.1"/>
    </source>
</evidence>